<accession>A0A5S6QCK7</accession>
<sequence>MGAVRKEADRTENWPPRILRVHERVLEMTTGAFAVFDTIDDLKTTQKQKNHLSVALIMFIEVSMAAFDLIDRSTPQGLFEEYCNMLKCTLTEIELCISKIQAKMDLMEMEEEGDQNRTPTAEMEEG</sequence>
<organism evidence="1 2">
    <name type="scientific">Trichuris muris</name>
    <name type="common">Mouse whipworm</name>
    <dbReference type="NCBI Taxonomy" id="70415"/>
    <lineage>
        <taxon>Eukaryota</taxon>
        <taxon>Metazoa</taxon>
        <taxon>Ecdysozoa</taxon>
        <taxon>Nematoda</taxon>
        <taxon>Enoplea</taxon>
        <taxon>Dorylaimia</taxon>
        <taxon>Trichinellida</taxon>
        <taxon>Trichuridae</taxon>
        <taxon>Trichuris</taxon>
    </lineage>
</organism>
<dbReference type="WBParaSite" id="TMUE_1000004662.1">
    <property type="protein sequence ID" value="TMUE_1000004662.1"/>
    <property type="gene ID" value="WBGene00295684"/>
</dbReference>
<keyword evidence="1" id="KW-1185">Reference proteome</keyword>
<proteinExistence type="predicted"/>
<protein>
    <submittedName>
        <fullName evidence="2">Uncharacterized protein</fullName>
    </submittedName>
</protein>
<dbReference type="AlphaFoldDB" id="A0A5S6QCK7"/>
<reference evidence="2" key="1">
    <citation type="submission" date="2019-12" db="UniProtKB">
        <authorList>
            <consortium name="WormBaseParasite"/>
        </authorList>
    </citation>
    <scope>IDENTIFICATION</scope>
</reference>
<evidence type="ECO:0000313" key="2">
    <source>
        <dbReference type="WBParaSite" id="TMUE_1000004662.1"/>
    </source>
</evidence>
<evidence type="ECO:0000313" key="1">
    <source>
        <dbReference type="Proteomes" id="UP000046395"/>
    </source>
</evidence>
<name>A0A5S6QCK7_TRIMR</name>
<dbReference type="Proteomes" id="UP000046395">
    <property type="component" value="Unassembled WGS sequence"/>
</dbReference>